<gene>
    <name evidence="1" type="ORF">BKA08_001324</name>
</gene>
<dbReference type="EMBL" id="JACCBE010000001">
    <property type="protein sequence ID" value="NYD57086.1"/>
    <property type="molecule type" value="Genomic_DNA"/>
</dbReference>
<organism evidence="1 2">
    <name type="scientific">Nocardioides marinisabuli</name>
    <dbReference type="NCBI Taxonomy" id="419476"/>
    <lineage>
        <taxon>Bacteria</taxon>
        <taxon>Bacillati</taxon>
        <taxon>Actinomycetota</taxon>
        <taxon>Actinomycetes</taxon>
        <taxon>Propionibacteriales</taxon>
        <taxon>Nocardioidaceae</taxon>
        <taxon>Nocardioides</taxon>
    </lineage>
</organism>
<dbReference type="AlphaFoldDB" id="A0A7Y9F0I1"/>
<accession>A0A7Y9F0I1</accession>
<evidence type="ECO:0000313" key="2">
    <source>
        <dbReference type="Proteomes" id="UP000516957"/>
    </source>
</evidence>
<reference evidence="1 2" key="1">
    <citation type="submission" date="2020-07" db="EMBL/GenBank/DDBJ databases">
        <title>Sequencing the genomes of 1000 actinobacteria strains.</title>
        <authorList>
            <person name="Klenk H.-P."/>
        </authorList>
    </citation>
    <scope>NUCLEOTIDE SEQUENCE [LARGE SCALE GENOMIC DNA]</scope>
    <source>
        <strain evidence="1 2">DSM 18965</strain>
    </source>
</reference>
<keyword evidence="2" id="KW-1185">Reference proteome</keyword>
<comment type="caution">
    <text evidence="1">The sequence shown here is derived from an EMBL/GenBank/DDBJ whole genome shotgun (WGS) entry which is preliminary data.</text>
</comment>
<name>A0A7Y9F0I1_9ACTN</name>
<protein>
    <submittedName>
        <fullName evidence="1">Uncharacterized protein</fullName>
    </submittedName>
</protein>
<dbReference type="Proteomes" id="UP000516957">
    <property type="component" value="Unassembled WGS sequence"/>
</dbReference>
<dbReference type="RefSeq" id="WP_179614897.1">
    <property type="nucleotide sequence ID" value="NZ_CP059163.1"/>
</dbReference>
<proteinExistence type="predicted"/>
<evidence type="ECO:0000313" key="1">
    <source>
        <dbReference type="EMBL" id="NYD57086.1"/>
    </source>
</evidence>
<sequence length="110" mass="11739">MDEPPLDPEERLRRAGHVILDGVVAAEADPDVLPGAPNPVELAFGHLLEIGAVELKMDEDSEELELDISPLMGGVMLVVRRLVAELAARDHVDPESVVMSVRAAIDQAAG</sequence>